<feature type="transmembrane region" description="Helical" evidence="5">
    <location>
        <begin position="292"/>
        <end position="310"/>
    </location>
</feature>
<evidence type="ECO:0000256" key="2">
    <source>
        <dbReference type="ARBA" id="ARBA00022692"/>
    </source>
</evidence>
<accession>X1MJ99</accession>
<feature type="transmembrane region" description="Helical" evidence="5">
    <location>
        <begin position="60"/>
        <end position="81"/>
    </location>
</feature>
<keyword evidence="2 5" id="KW-0812">Transmembrane</keyword>
<feature type="transmembrane region" description="Helical" evidence="5">
    <location>
        <begin position="6"/>
        <end position="24"/>
    </location>
</feature>
<feature type="transmembrane region" description="Helical" evidence="5">
    <location>
        <begin position="166"/>
        <end position="188"/>
    </location>
</feature>
<name>X1MJ99_9ZZZZ</name>
<organism evidence="6">
    <name type="scientific">marine sediment metagenome</name>
    <dbReference type="NCBI Taxonomy" id="412755"/>
    <lineage>
        <taxon>unclassified sequences</taxon>
        <taxon>metagenomes</taxon>
        <taxon>ecological metagenomes</taxon>
    </lineage>
</organism>
<reference evidence="6" key="1">
    <citation type="journal article" date="2014" name="Front. Microbiol.">
        <title>High frequency of phylogenetically diverse reductive dehalogenase-homologous genes in deep subseafloor sedimentary metagenomes.</title>
        <authorList>
            <person name="Kawai M."/>
            <person name="Futagami T."/>
            <person name="Toyoda A."/>
            <person name="Takaki Y."/>
            <person name="Nishi S."/>
            <person name="Hori S."/>
            <person name="Arai W."/>
            <person name="Tsubouchi T."/>
            <person name="Morono Y."/>
            <person name="Uchiyama I."/>
            <person name="Ito T."/>
            <person name="Fujiyama A."/>
            <person name="Inagaki F."/>
            <person name="Takami H."/>
        </authorList>
    </citation>
    <scope>NUCLEOTIDE SEQUENCE</scope>
    <source>
        <strain evidence="6">Expedition CK06-06</strain>
    </source>
</reference>
<dbReference type="AlphaFoldDB" id="X1MJ99"/>
<comment type="subcellular location">
    <subcellularLocation>
        <location evidence="1">Membrane</location>
        <topology evidence="1">Multi-pass membrane protein</topology>
    </subcellularLocation>
</comment>
<feature type="transmembrane region" description="Helical" evidence="5">
    <location>
        <begin position="126"/>
        <end position="146"/>
    </location>
</feature>
<evidence type="ECO:0000313" key="6">
    <source>
        <dbReference type="EMBL" id="GAI18131.1"/>
    </source>
</evidence>
<gene>
    <name evidence="6" type="ORF">S06H3_14293</name>
</gene>
<dbReference type="InterPro" id="IPR052561">
    <property type="entry name" value="ComplexI_Subunit1"/>
</dbReference>
<evidence type="ECO:0008006" key="7">
    <source>
        <dbReference type="Google" id="ProtNLM"/>
    </source>
</evidence>
<feature type="transmembrane region" description="Helical" evidence="5">
    <location>
        <begin position="221"/>
        <end position="245"/>
    </location>
</feature>
<evidence type="ECO:0000256" key="4">
    <source>
        <dbReference type="ARBA" id="ARBA00023136"/>
    </source>
</evidence>
<dbReference type="InterPro" id="IPR001694">
    <property type="entry name" value="NADH_UbQ_OxRdtase_su1/FPO"/>
</dbReference>
<keyword evidence="4 5" id="KW-0472">Membrane</keyword>
<dbReference type="Pfam" id="PF00146">
    <property type="entry name" value="NADHdh"/>
    <property type="match status" value="1"/>
</dbReference>
<dbReference type="EMBL" id="BARV01006987">
    <property type="protein sequence ID" value="GAI18131.1"/>
    <property type="molecule type" value="Genomic_DNA"/>
</dbReference>
<protein>
    <recommendedName>
        <fullName evidence="7">NADH:quinone oxidoreductase/Mrp antiporter membrane subunit domain-containing protein</fullName>
    </recommendedName>
</protein>
<dbReference type="PANTHER" id="PTHR43359:SF1">
    <property type="entry name" value="FORMATE HYDROGENLYASE SUBUNIT 4-RELATED"/>
    <property type="match status" value="1"/>
</dbReference>
<sequence>MNIIAILISPLIALSTGMFFLGISRKIMARLQWRYGPPIMQPVIDVIRSFSQMSISHGSLFDFGIILSLTGSFVLTLFLPIGELHGFASGGLIAFIYLMLLGPLGIALSGAAAANPNSSIGISRKFLLSLAYEIPMLLVFLSVMTYYGTISLVDIVKIQASTGWAIGSWTLVLPGIAYFLILPAILGVRPFEVVKATQEISSGPVAEFGGKHLAFSILQHALHMFIGLALFVNIFLGGWTLFGLLDFLSGTVWFVILGIIIFLLKMTVVLVIGIFINAVYPRYRIEQAMNYLLKWPTLISFIGLIIVVLVK</sequence>
<dbReference type="GO" id="GO:0005886">
    <property type="term" value="C:plasma membrane"/>
    <property type="evidence" value="ECO:0007669"/>
    <property type="project" value="TreeGrafter"/>
</dbReference>
<evidence type="ECO:0000256" key="5">
    <source>
        <dbReference type="SAM" id="Phobius"/>
    </source>
</evidence>
<dbReference type="PANTHER" id="PTHR43359">
    <property type="entry name" value="FORMATE HYDROGENLYASE SUBUNIT 4"/>
    <property type="match status" value="1"/>
</dbReference>
<feature type="transmembrane region" description="Helical" evidence="5">
    <location>
        <begin position="251"/>
        <end position="280"/>
    </location>
</feature>
<evidence type="ECO:0000256" key="3">
    <source>
        <dbReference type="ARBA" id="ARBA00022989"/>
    </source>
</evidence>
<comment type="caution">
    <text evidence="6">The sequence shown here is derived from an EMBL/GenBank/DDBJ whole genome shotgun (WGS) entry which is preliminary data.</text>
</comment>
<feature type="transmembrane region" description="Helical" evidence="5">
    <location>
        <begin position="87"/>
        <end position="114"/>
    </location>
</feature>
<evidence type="ECO:0000256" key="1">
    <source>
        <dbReference type="ARBA" id="ARBA00004141"/>
    </source>
</evidence>
<proteinExistence type="predicted"/>
<keyword evidence="3 5" id="KW-1133">Transmembrane helix</keyword>